<sequence>MMHTHQAPSVETDLPPFRAIRQHHPRHRRGCRNHNREDMQGTWPKGLIRTAKAPLTNEGKHKKNTRNGSSSELEYISSDSNYEEGYDSDSEMTRSESIVRVERKSKRKNDSVTAPVPVQGGHDPYSDPDDQETLGQCMMRRKMKNVEGHRILGRRTRNRRNSPTHSNVESANQFLHDDEEPHRQQHNQPPEEEGTQPQPPSK</sequence>
<evidence type="ECO:0000256" key="1">
    <source>
        <dbReference type="SAM" id="MobiDB-lite"/>
    </source>
</evidence>
<organism evidence="2 3">
    <name type="scientific">Stylosanthes scabra</name>
    <dbReference type="NCBI Taxonomy" id="79078"/>
    <lineage>
        <taxon>Eukaryota</taxon>
        <taxon>Viridiplantae</taxon>
        <taxon>Streptophyta</taxon>
        <taxon>Embryophyta</taxon>
        <taxon>Tracheophyta</taxon>
        <taxon>Spermatophyta</taxon>
        <taxon>Magnoliopsida</taxon>
        <taxon>eudicotyledons</taxon>
        <taxon>Gunneridae</taxon>
        <taxon>Pentapetalae</taxon>
        <taxon>rosids</taxon>
        <taxon>fabids</taxon>
        <taxon>Fabales</taxon>
        <taxon>Fabaceae</taxon>
        <taxon>Papilionoideae</taxon>
        <taxon>50 kb inversion clade</taxon>
        <taxon>dalbergioids sensu lato</taxon>
        <taxon>Dalbergieae</taxon>
        <taxon>Pterocarpus clade</taxon>
        <taxon>Stylosanthes</taxon>
    </lineage>
</organism>
<feature type="compositionally biased region" description="Polar residues" evidence="1">
    <location>
        <begin position="163"/>
        <end position="173"/>
    </location>
</feature>
<reference evidence="2 3" key="1">
    <citation type="journal article" date="2023" name="Plants (Basel)">
        <title>Bridging the Gap: Combining Genomics and Transcriptomics Approaches to Understand Stylosanthes scabra, an Orphan Legume from the Brazilian Caatinga.</title>
        <authorList>
            <person name="Ferreira-Neto J.R.C."/>
            <person name="da Silva M.D."/>
            <person name="Binneck E."/>
            <person name="de Melo N.F."/>
            <person name="da Silva R.H."/>
            <person name="de Melo A.L.T.M."/>
            <person name="Pandolfi V."/>
            <person name="Bustamante F.O."/>
            <person name="Brasileiro-Vidal A.C."/>
            <person name="Benko-Iseppon A.M."/>
        </authorList>
    </citation>
    <scope>NUCLEOTIDE SEQUENCE [LARGE SCALE GENOMIC DNA]</scope>
    <source>
        <tissue evidence="2">Leaves</tissue>
    </source>
</reference>
<dbReference type="Proteomes" id="UP001341840">
    <property type="component" value="Unassembled WGS sequence"/>
</dbReference>
<feature type="compositionally biased region" description="Low complexity" evidence="1">
    <location>
        <begin position="69"/>
        <end position="80"/>
    </location>
</feature>
<feature type="compositionally biased region" description="Acidic residues" evidence="1">
    <location>
        <begin position="81"/>
        <end position="90"/>
    </location>
</feature>
<evidence type="ECO:0000313" key="2">
    <source>
        <dbReference type="EMBL" id="MED6106717.1"/>
    </source>
</evidence>
<protein>
    <submittedName>
        <fullName evidence="2">Uncharacterized protein</fullName>
    </submittedName>
</protein>
<dbReference type="EMBL" id="JASCZI010000015">
    <property type="protein sequence ID" value="MED6106717.1"/>
    <property type="molecule type" value="Genomic_DNA"/>
</dbReference>
<feature type="compositionally biased region" description="Basic and acidic residues" evidence="1">
    <location>
        <begin position="91"/>
        <end position="102"/>
    </location>
</feature>
<comment type="caution">
    <text evidence="2">The sequence shown here is derived from an EMBL/GenBank/DDBJ whole genome shotgun (WGS) entry which is preliminary data.</text>
</comment>
<evidence type="ECO:0000313" key="3">
    <source>
        <dbReference type="Proteomes" id="UP001341840"/>
    </source>
</evidence>
<keyword evidence="3" id="KW-1185">Reference proteome</keyword>
<feature type="region of interest" description="Disordered" evidence="1">
    <location>
        <begin position="1"/>
        <end position="202"/>
    </location>
</feature>
<feature type="compositionally biased region" description="Basic residues" evidence="1">
    <location>
        <begin position="151"/>
        <end position="162"/>
    </location>
</feature>
<gene>
    <name evidence="2" type="ORF">PIB30_007040</name>
</gene>
<name>A0ABU6Q4G6_9FABA</name>
<proteinExistence type="predicted"/>
<feature type="compositionally biased region" description="Basic residues" evidence="1">
    <location>
        <begin position="20"/>
        <end position="33"/>
    </location>
</feature>
<accession>A0ABU6Q4G6</accession>